<evidence type="ECO:0000256" key="3">
    <source>
        <dbReference type="ARBA" id="ARBA00022692"/>
    </source>
</evidence>
<evidence type="ECO:0000256" key="7">
    <source>
        <dbReference type="SAM" id="Phobius"/>
    </source>
</evidence>
<evidence type="ECO:0000256" key="5">
    <source>
        <dbReference type="ARBA" id="ARBA00022989"/>
    </source>
</evidence>
<dbReference type="PANTHER" id="PTHR34341:SF1">
    <property type="entry name" value="TRANSMEMBRANE PROTEIN 107"/>
    <property type="match status" value="1"/>
</dbReference>
<dbReference type="GO" id="GO:1905515">
    <property type="term" value="P:non-motile cilium assembly"/>
    <property type="evidence" value="ECO:0007669"/>
    <property type="project" value="TreeGrafter"/>
</dbReference>
<feature type="transmembrane region" description="Helical" evidence="7">
    <location>
        <begin position="12"/>
        <end position="30"/>
    </location>
</feature>
<dbReference type="GO" id="GO:0016020">
    <property type="term" value="C:membrane"/>
    <property type="evidence" value="ECO:0007669"/>
    <property type="project" value="UniProtKB-SubCell"/>
</dbReference>
<gene>
    <name evidence="8" type="ORF">BSP0115_LOCUS6857</name>
</gene>
<protein>
    <recommendedName>
        <fullName evidence="2">Transmembrane protein 107</fullName>
    </recommendedName>
</protein>
<keyword evidence="4" id="KW-0970">Cilium biogenesis/degradation</keyword>
<dbReference type="InterPro" id="IPR029248">
    <property type="entry name" value="TMEM107"/>
</dbReference>
<keyword evidence="3 7" id="KW-0812">Transmembrane</keyword>
<dbReference type="GO" id="GO:1904491">
    <property type="term" value="P:protein localization to ciliary transition zone"/>
    <property type="evidence" value="ECO:0007669"/>
    <property type="project" value="TreeGrafter"/>
</dbReference>
<organism evidence="8">
    <name type="scientific">Bicosoecida sp. CB-2014</name>
    <dbReference type="NCBI Taxonomy" id="1486930"/>
    <lineage>
        <taxon>Eukaryota</taxon>
        <taxon>Sar</taxon>
        <taxon>Stramenopiles</taxon>
        <taxon>Bigyra</taxon>
        <taxon>Opalozoa</taxon>
        <taxon>Bicosoecida</taxon>
    </lineage>
</organism>
<dbReference type="Pfam" id="PF14995">
    <property type="entry name" value="TMEM107"/>
    <property type="match status" value="1"/>
</dbReference>
<evidence type="ECO:0000256" key="2">
    <source>
        <dbReference type="ARBA" id="ARBA00015652"/>
    </source>
</evidence>
<evidence type="ECO:0000313" key="8">
    <source>
        <dbReference type="EMBL" id="CAD8913605.1"/>
    </source>
</evidence>
<sequence length="146" mass="15815">MAGALTGTLVPARFLLTLGNMIVTLLAFFHRDRNVRAGLAVSASEDDVDAASASLTFALVLSFLSVFLSFVNLVGGCSMFSARVSSVHIVLQFLSAVATSAFIVDGTHYAAYWHIFLVGNLVPLLLETAVLLQVFVFKVKPWHRQQ</sequence>
<feature type="transmembrane region" description="Helical" evidence="7">
    <location>
        <begin position="50"/>
        <end position="74"/>
    </location>
</feature>
<accession>A0A7S1CA11</accession>
<feature type="transmembrane region" description="Helical" evidence="7">
    <location>
        <begin position="86"/>
        <end position="104"/>
    </location>
</feature>
<dbReference type="EMBL" id="HBFS01009992">
    <property type="protein sequence ID" value="CAD8913605.1"/>
    <property type="molecule type" value="Transcribed_RNA"/>
</dbReference>
<comment type="subcellular location">
    <subcellularLocation>
        <location evidence="1">Membrane</location>
        <topology evidence="1">Multi-pass membrane protein</topology>
    </subcellularLocation>
</comment>
<keyword evidence="6 7" id="KW-0472">Membrane</keyword>
<dbReference type="GO" id="GO:0036038">
    <property type="term" value="C:MKS complex"/>
    <property type="evidence" value="ECO:0007669"/>
    <property type="project" value="TreeGrafter"/>
</dbReference>
<name>A0A7S1CA11_9STRA</name>
<dbReference type="PANTHER" id="PTHR34341">
    <property type="entry name" value="TRANSMEMBRANE PROTEIN 107"/>
    <property type="match status" value="1"/>
</dbReference>
<reference evidence="8" key="1">
    <citation type="submission" date="2021-01" db="EMBL/GenBank/DDBJ databases">
        <authorList>
            <person name="Corre E."/>
            <person name="Pelletier E."/>
            <person name="Niang G."/>
            <person name="Scheremetjew M."/>
            <person name="Finn R."/>
            <person name="Kale V."/>
            <person name="Holt S."/>
            <person name="Cochrane G."/>
            <person name="Meng A."/>
            <person name="Brown T."/>
            <person name="Cohen L."/>
        </authorList>
    </citation>
    <scope>NUCLEOTIDE SEQUENCE</scope>
    <source>
        <strain evidence="8">Ms1</strain>
    </source>
</reference>
<evidence type="ECO:0000256" key="1">
    <source>
        <dbReference type="ARBA" id="ARBA00004141"/>
    </source>
</evidence>
<evidence type="ECO:0000256" key="4">
    <source>
        <dbReference type="ARBA" id="ARBA00022794"/>
    </source>
</evidence>
<keyword evidence="5 7" id="KW-1133">Transmembrane helix</keyword>
<evidence type="ECO:0000256" key="6">
    <source>
        <dbReference type="ARBA" id="ARBA00023136"/>
    </source>
</evidence>
<dbReference type="AlphaFoldDB" id="A0A7S1CA11"/>
<feature type="transmembrane region" description="Helical" evidence="7">
    <location>
        <begin position="110"/>
        <end position="137"/>
    </location>
</feature>
<proteinExistence type="predicted"/>